<dbReference type="EMBL" id="CP034248">
    <property type="protein sequence ID" value="AZK48700.1"/>
    <property type="molecule type" value="Genomic_DNA"/>
</dbReference>
<evidence type="ECO:0000313" key="2">
    <source>
        <dbReference type="Proteomes" id="UP000273145"/>
    </source>
</evidence>
<dbReference type="KEGG" id="plen:EIM92_23030"/>
<sequence>MSTATFNTYDLKEHNPFERFPAGKYVVAEANADGFYNIHVRFDHGGGMTTIESFPLHKVVHMVSNIQDELELPAKAIWFDLPDHVLEQPSLFNRRLMATLKRKGMYWKGRKG</sequence>
<proteinExistence type="predicted"/>
<accession>A0A3S8S0H0</accession>
<dbReference type="RefSeq" id="WP_125084850.1">
    <property type="nucleotide sequence ID" value="NZ_CP034248.1"/>
</dbReference>
<dbReference type="OrthoDB" id="2611569at2"/>
<name>A0A3S8S0H0_9BACL</name>
<evidence type="ECO:0000313" key="1">
    <source>
        <dbReference type="EMBL" id="AZK48700.1"/>
    </source>
</evidence>
<dbReference type="Proteomes" id="UP000273145">
    <property type="component" value="Chromosome"/>
</dbReference>
<dbReference type="AlphaFoldDB" id="A0A3S8S0H0"/>
<protein>
    <submittedName>
        <fullName evidence="1">Uncharacterized protein</fullName>
    </submittedName>
</protein>
<organism evidence="1 2">
    <name type="scientific">Paenibacillus lentus</name>
    <dbReference type="NCBI Taxonomy" id="1338368"/>
    <lineage>
        <taxon>Bacteria</taxon>
        <taxon>Bacillati</taxon>
        <taxon>Bacillota</taxon>
        <taxon>Bacilli</taxon>
        <taxon>Bacillales</taxon>
        <taxon>Paenibacillaceae</taxon>
        <taxon>Paenibacillus</taxon>
    </lineage>
</organism>
<keyword evidence="2" id="KW-1185">Reference proteome</keyword>
<reference evidence="1 2" key="1">
    <citation type="submission" date="2018-11" db="EMBL/GenBank/DDBJ databases">
        <title>Genome sequencing of Paenibacillus lentus DSM25539(T).</title>
        <authorList>
            <person name="Kook J.-K."/>
            <person name="Park S.-N."/>
            <person name="Lim Y.K."/>
        </authorList>
    </citation>
    <scope>NUCLEOTIDE SEQUENCE [LARGE SCALE GENOMIC DNA]</scope>
    <source>
        <strain evidence="1 2">DSM 25539</strain>
    </source>
</reference>
<gene>
    <name evidence="1" type="ORF">EIM92_23030</name>
</gene>